<dbReference type="OrthoDB" id="1681765at2759"/>
<dbReference type="HOGENOM" id="CLU_2687765_0_0_1"/>
<reference evidence="1" key="1">
    <citation type="submission" date="2015-01" db="EMBL/GenBank/DDBJ databases">
        <title>The Genome Sequence of Cryptococcus gattii CA1280.</title>
        <authorList>
            <consortium name="The Broad Institute Genomics Platform"/>
            <person name="Cuomo C."/>
            <person name="Litvintseva A."/>
            <person name="Chen Y."/>
            <person name="Heitman J."/>
            <person name="Sun S."/>
            <person name="Springer D."/>
            <person name="Dromer F."/>
            <person name="Young S."/>
            <person name="Zeng Q."/>
            <person name="Gargeya S."/>
            <person name="Abouelleil A."/>
            <person name="Alvarado L."/>
            <person name="Chapman S.B."/>
            <person name="Gainer-Dewar J."/>
            <person name="Goldberg J."/>
            <person name="Griggs A."/>
            <person name="Gujja S."/>
            <person name="Hansen M."/>
            <person name="Howarth C."/>
            <person name="Imamovic A."/>
            <person name="Larimer J."/>
            <person name="Murphy C."/>
            <person name="Naylor J."/>
            <person name="Pearson M."/>
            <person name="Priest M."/>
            <person name="Roberts A."/>
            <person name="Saif S."/>
            <person name="Shea T."/>
            <person name="Sykes S."/>
            <person name="Wortman J."/>
            <person name="Nusbaum C."/>
            <person name="Birren B."/>
        </authorList>
    </citation>
    <scope>NUCLEOTIDE SEQUENCE [LARGE SCALE GENOMIC DNA]</scope>
    <source>
        <strain evidence="1">CA1280</strain>
    </source>
</reference>
<accession>A0A0D0UID8</accession>
<gene>
    <name evidence="1" type="ORF">I312_02492</name>
</gene>
<protein>
    <submittedName>
        <fullName evidence="1">Uncharacterized protein</fullName>
    </submittedName>
</protein>
<proteinExistence type="predicted"/>
<sequence length="74" mass="8373">MLSSQRLYLFRRQQRLTILNAAVHATVHTVQAFVESQKPFYCKTPLHNNSSTGQHLVDFLLPIHITKSPGQSLG</sequence>
<name>A0A0D0UID8_CRYGA</name>
<evidence type="ECO:0000313" key="1">
    <source>
        <dbReference type="EMBL" id="KIR47978.1"/>
    </source>
</evidence>
<organism evidence="1">
    <name type="scientific">Cryptococcus bacillisporus CA1280</name>
    <dbReference type="NCBI Taxonomy" id="1296109"/>
    <lineage>
        <taxon>Eukaryota</taxon>
        <taxon>Fungi</taxon>
        <taxon>Dikarya</taxon>
        <taxon>Basidiomycota</taxon>
        <taxon>Agaricomycotina</taxon>
        <taxon>Tremellomycetes</taxon>
        <taxon>Tremellales</taxon>
        <taxon>Cryptococcaceae</taxon>
        <taxon>Cryptococcus</taxon>
        <taxon>Cryptococcus gattii species complex</taxon>
    </lineage>
</organism>
<dbReference type="EMBL" id="KN847978">
    <property type="protein sequence ID" value="KIR47978.1"/>
    <property type="molecule type" value="Genomic_DNA"/>
</dbReference>
<dbReference type="AlphaFoldDB" id="A0A0D0UID8"/>